<accession>A0A7J7K7W1</accession>
<dbReference type="AlphaFoldDB" id="A0A7J7K7W1"/>
<proteinExistence type="predicted"/>
<organism evidence="1 2">
    <name type="scientific">Bugula neritina</name>
    <name type="common">Brown bryozoan</name>
    <name type="synonym">Sertularia neritina</name>
    <dbReference type="NCBI Taxonomy" id="10212"/>
    <lineage>
        <taxon>Eukaryota</taxon>
        <taxon>Metazoa</taxon>
        <taxon>Spiralia</taxon>
        <taxon>Lophotrochozoa</taxon>
        <taxon>Bryozoa</taxon>
        <taxon>Gymnolaemata</taxon>
        <taxon>Cheilostomatida</taxon>
        <taxon>Flustrina</taxon>
        <taxon>Buguloidea</taxon>
        <taxon>Bugulidae</taxon>
        <taxon>Bugula</taxon>
    </lineage>
</organism>
<evidence type="ECO:0000313" key="2">
    <source>
        <dbReference type="Proteomes" id="UP000593567"/>
    </source>
</evidence>
<comment type="caution">
    <text evidence="1">The sequence shown here is derived from an EMBL/GenBank/DDBJ whole genome shotgun (WGS) entry which is preliminary data.</text>
</comment>
<reference evidence="1" key="1">
    <citation type="submission" date="2020-06" db="EMBL/GenBank/DDBJ databases">
        <title>Draft genome of Bugula neritina, a colonial animal packing powerful symbionts and potential medicines.</title>
        <authorList>
            <person name="Rayko M."/>
        </authorList>
    </citation>
    <scope>NUCLEOTIDE SEQUENCE [LARGE SCALE GENOMIC DNA]</scope>
    <source>
        <strain evidence="1">Kwan_BN1</strain>
    </source>
</reference>
<name>A0A7J7K7W1_BUGNE</name>
<dbReference type="EMBL" id="VXIV02001100">
    <property type="protein sequence ID" value="KAF6034337.1"/>
    <property type="molecule type" value="Genomic_DNA"/>
</dbReference>
<gene>
    <name evidence="1" type="ORF">EB796_007352</name>
</gene>
<protein>
    <submittedName>
        <fullName evidence="1">Uncharacterized protein</fullName>
    </submittedName>
</protein>
<keyword evidence="2" id="KW-1185">Reference proteome</keyword>
<dbReference type="Proteomes" id="UP000593567">
    <property type="component" value="Unassembled WGS sequence"/>
</dbReference>
<evidence type="ECO:0000313" key="1">
    <source>
        <dbReference type="EMBL" id="KAF6034337.1"/>
    </source>
</evidence>
<sequence>MHTQIDQVDKNLKRLRKRISNNFYRKNYHDGCWYNCSCYIVVMEIILTQHYDQFVSIITLYVPVQKNT</sequence>